<feature type="domain" description="F5/8 type C" evidence="6">
    <location>
        <begin position="466"/>
        <end position="603"/>
    </location>
</feature>
<dbReference type="PANTHER" id="PTHR11069:SF23">
    <property type="entry name" value="LYSOSOMAL ACID GLUCOSYLCERAMIDASE"/>
    <property type="match status" value="1"/>
</dbReference>
<dbReference type="InterPro" id="IPR033452">
    <property type="entry name" value="GH30_C"/>
</dbReference>
<keyword evidence="4" id="KW-0326">Glycosidase</keyword>
<evidence type="ECO:0000256" key="5">
    <source>
        <dbReference type="SAM" id="SignalP"/>
    </source>
</evidence>
<feature type="signal peptide" evidence="5">
    <location>
        <begin position="1"/>
        <end position="30"/>
    </location>
</feature>
<protein>
    <submittedName>
        <fullName evidence="7">Glucosylceramidase</fullName>
    </submittedName>
</protein>
<dbReference type="Proteomes" id="UP000284824">
    <property type="component" value="Unassembled WGS sequence"/>
</dbReference>
<organism evidence="7 8">
    <name type="scientific">Nonomuraea polychroma</name>
    <dbReference type="NCBI Taxonomy" id="46176"/>
    <lineage>
        <taxon>Bacteria</taxon>
        <taxon>Bacillati</taxon>
        <taxon>Actinomycetota</taxon>
        <taxon>Actinomycetes</taxon>
        <taxon>Streptosporangiales</taxon>
        <taxon>Streptosporangiaceae</taxon>
        <taxon>Nonomuraea</taxon>
    </lineage>
</organism>
<feature type="chain" id="PRO_5019060897" evidence="5">
    <location>
        <begin position="31"/>
        <end position="603"/>
    </location>
</feature>
<evidence type="ECO:0000313" key="7">
    <source>
        <dbReference type="EMBL" id="RVX45793.1"/>
    </source>
</evidence>
<dbReference type="SUPFAM" id="SSF51011">
    <property type="entry name" value="Glycosyl hydrolase domain"/>
    <property type="match status" value="1"/>
</dbReference>
<evidence type="ECO:0000256" key="2">
    <source>
        <dbReference type="ARBA" id="ARBA00022729"/>
    </source>
</evidence>
<dbReference type="SUPFAM" id="SSF49785">
    <property type="entry name" value="Galactose-binding domain-like"/>
    <property type="match status" value="1"/>
</dbReference>
<accession>A0A438MJH9</accession>
<dbReference type="InterPro" id="IPR000421">
    <property type="entry name" value="FA58C"/>
</dbReference>
<dbReference type="PANTHER" id="PTHR11069">
    <property type="entry name" value="GLUCOSYLCERAMIDASE"/>
    <property type="match status" value="1"/>
</dbReference>
<keyword evidence="3 4" id="KW-0378">Hydrolase</keyword>
<evidence type="ECO:0000256" key="1">
    <source>
        <dbReference type="ARBA" id="ARBA00005382"/>
    </source>
</evidence>
<dbReference type="GO" id="GO:0016020">
    <property type="term" value="C:membrane"/>
    <property type="evidence" value="ECO:0007669"/>
    <property type="project" value="GOC"/>
</dbReference>
<dbReference type="InterPro" id="IPR013780">
    <property type="entry name" value="Glyco_hydro_b"/>
</dbReference>
<dbReference type="PROSITE" id="PS50022">
    <property type="entry name" value="FA58C_3"/>
    <property type="match status" value="1"/>
</dbReference>
<dbReference type="InterPro" id="IPR033453">
    <property type="entry name" value="Glyco_hydro_30_TIM-barrel"/>
</dbReference>
<dbReference type="Pfam" id="PF00754">
    <property type="entry name" value="F5_F8_type_C"/>
    <property type="match status" value="1"/>
</dbReference>
<dbReference type="EMBL" id="SAUN01000001">
    <property type="protein sequence ID" value="RVX45793.1"/>
    <property type="molecule type" value="Genomic_DNA"/>
</dbReference>
<keyword evidence="2 5" id="KW-0732">Signal</keyword>
<dbReference type="InterPro" id="IPR017853">
    <property type="entry name" value="GH"/>
</dbReference>
<evidence type="ECO:0000256" key="4">
    <source>
        <dbReference type="RuleBase" id="RU361188"/>
    </source>
</evidence>
<comment type="caution">
    <text evidence="7">The sequence shown here is derived from an EMBL/GenBank/DDBJ whole genome shotgun (WGS) entry which is preliminary data.</text>
</comment>
<dbReference type="PRINTS" id="PR00843">
    <property type="entry name" value="GLHYDRLASE30"/>
</dbReference>
<dbReference type="Pfam" id="PF02055">
    <property type="entry name" value="Glyco_hydro_30"/>
    <property type="match status" value="1"/>
</dbReference>
<evidence type="ECO:0000259" key="6">
    <source>
        <dbReference type="PROSITE" id="PS50022"/>
    </source>
</evidence>
<dbReference type="RefSeq" id="WP_164904030.1">
    <property type="nucleotide sequence ID" value="NZ_SAUN01000001.1"/>
</dbReference>
<dbReference type="Pfam" id="PF17189">
    <property type="entry name" value="Glyco_hydro_30C"/>
    <property type="match status" value="1"/>
</dbReference>
<dbReference type="AlphaFoldDB" id="A0A438MJH9"/>
<dbReference type="GO" id="GO:0004348">
    <property type="term" value="F:glucosylceramidase activity"/>
    <property type="evidence" value="ECO:0007669"/>
    <property type="project" value="InterPro"/>
</dbReference>
<dbReference type="InterPro" id="IPR001139">
    <property type="entry name" value="Glyco_hydro_30"/>
</dbReference>
<name>A0A438MJH9_9ACTN</name>
<sequence>MHLRRSLATATALGCVLAGTLTLHTTSAQAAPSVQIWLTTADGSAKLVRQPDTAFGATTLARNVTVSPAETHQTMTGFGASITGASASLIAAMPKARRNALMADLFQTAGLNYLRQPIGATDFNRTADFYTYDDGAADPTLSRFSVQRDETENILPLVRQARQLNPALKVMGSAWSAPAWMKDSNNLNGGSLKSEYVATYADYLVKFVQAYGAAGVPVDDLTVQNEPLFPTSYPSMVMSSEQQADLIKQLDAKLTAAGLNTRIWAYDHNWDRPDYPLDVFSRAGDVSRLVGAAFHCYGGQVSAQQQVVNAGKRVMFTECSGTDSADSAATFADTLMWHAENLFIQNARNGGESTITWNLALNPSGGPHQGHCSNRCNGVVEINGSRYTRNAEYYVLSHAARFVKPGAVRVGSTSSAEVQNVAFVNPDGFRVLVALNTTTSAQPFSVTENDRTFASSLPARSMATYTWPAPSGTPGGVLSRTGWTATASVSAAGEAPARALDGDESTRWSTGQAQANGQWFQVDLGQARTFSTLRITSAGGDEPRGFQVYASDNPRSWGTAIASGTGTATTTVSFPTQTKRYLRIVQTGSAGNWWSIHELNLYS</sequence>
<comment type="similarity">
    <text evidence="1 4">Belongs to the glycosyl hydrolase 30 family.</text>
</comment>
<gene>
    <name evidence="7" type="ORF">EDD27_8613</name>
</gene>
<keyword evidence="8" id="KW-1185">Reference proteome</keyword>
<evidence type="ECO:0000256" key="3">
    <source>
        <dbReference type="ARBA" id="ARBA00022801"/>
    </source>
</evidence>
<dbReference type="SUPFAM" id="SSF51445">
    <property type="entry name" value="(Trans)glycosidases"/>
    <property type="match status" value="1"/>
</dbReference>
<dbReference type="GO" id="GO:0006680">
    <property type="term" value="P:glucosylceramide catabolic process"/>
    <property type="evidence" value="ECO:0007669"/>
    <property type="project" value="TreeGrafter"/>
</dbReference>
<proteinExistence type="inferred from homology"/>
<dbReference type="Gene3D" id="3.20.20.80">
    <property type="entry name" value="Glycosidases"/>
    <property type="match status" value="1"/>
</dbReference>
<dbReference type="InterPro" id="IPR008979">
    <property type="entry name" value="Galactose-bd-like_sf"/>
</dbReference>
<evidence type="ECO:0000313" key="8">
    <source>
        <dbReference type="Proteomes" id="UP000284824"/>
    </source>
</evidence>
<dbReference type="Gene3D" id="2.60.40.1180">
    <property type="entry name" value="Golgi alpha-mannosidase II"/>
    <property type="match status" value="1"/>
</dbReference>
<reference evidence="7 8" key="1">
    <citation type="submission" date="2019-01" db="EMBL/GenBank/DDBJ databases">
        <title>Sequencing the genomes of 1000 actinobacteria strains.</title>
        <authorList>
            <person name="Klenk H.-P."/>
        </authorList>
    </citation>
    <scope>NUCLEOTIDE SEQUENCE [LARGE SCALE GENOMIC DNA]</scope>
    <source>
        <strain evidence="7 8">DSM 43925</strain>
    </source>
</reference>
<dbReference type="Gene3D" id="2.60.120.260">
    <property type="entry name" value="Galactose-binding domain-like"/>
    <property type="match status" value="1"/>
</dbReference>